<evidence type="ECO:0000256" key="1">
    <source>
        <dbReference type="ARBA" id="ARBA00022737"/>
    </source>
</evidence>
<dbReference type="Pfam" id="PF00023">
    <property type="entry name" value="Ank"/>
    <property type="match status" value="1"/>
</dbReference>
<dbReference type="EMBL" id="QEAP01000277">
    <property type="protein sequence ID" value="TPX70730.1"/>
    <property type="molecule type" value="Genomic_DNA"/>
</dbReference>
<keyword evidence="1" id="KW-0677">Repeat</keyword>
<dbReference type="AlphaFoldDB" id="A0A507F532"/>
<keyword evidence="5" id="KW-1185">Reference proteome</keyword>
<dbReference type="PANTHER" id="PTHR24134">
    <property type="entry name" value="ANKYRIN REPEAT-CONTAINING PROTEIN DDB_G0279043"/>
    <property type="match status" value="1"/>
</dbReference>
<evidence type="ECO:0000313" key="4">
    <source>
        <dbReference type="EMBL" id="TPX70730.1"/>
    </source>
</evidence>
<feature type="repeat" description="ANK" evidence="3">
    <location>
        <begin position="169"/>
        <end position="201"/>
    </location>
</feature>
<proteinExistence type="predicted"/>
<accession>A0A507F532</accession>
<dbReference type="Proteomes" id="UP000320333">
    <property type="component" value="Unassembled WGS sequence"/>
</dbReference>
<dbReference type="Gene3D" id="1.25.40.20">
    <property type="entry name" value="Ankyrin repeat-containing domain"/>
    <property type="match status" value="3"/>
</dbReference>
<protein>
    <submittedName>
        <fullName evidence="4">Uncharacterized protein</fullName>
    </submittedName>
</protein>
<dbReference type="SUPFAM" id="SSF48403">
    <property type="entry name" value="Ankyrin repeat"/>
    <property type="match status" value="1"/>
</dbReference>
<dbReference type="InterPro" id="IPR002110">
    <property type="entry name" value="Ankyrin_rpt"/>
</dbReference>
<dbReference type="Pfam" id="PF13637">
    <property type="entry name" value="Ank_4"/>
    <property type="match status" value="1"/>
</dbReference>
<dbReference type="PROSITE" id="PS50088">
    <property type="entry name" value="ANK_REPEAT"/>
    <property type="match status" value="5"/>
</dbReference>
<feature type="repeat" description="ANK" evidence="3">
    <location>
        <begin position="36"/>
        <end position="68"/>
    </location>
</feature>
<reference evidence="4 5" key="1">
    <citation type="journal article" date="2019" name="Sci. Rep.">
        <title>Comparative genomics of chytrid fungi reveal insights into the obligate biotrophic and pathogenic lifestyle of Synchytrium endobioticum.</title>
        <authorList>
            <person name="van de Vossenberg B.T.L.H."/>
            <person name="Warris S."/>
            <person name="Nguyen H.D.T."/>
            <person name="van Gent-Pelzer M.P.E."/>
            <person name="Joly D.L."/>
            <person name="van de Geest H.C."/>
            <person name="Bonants P.J.M."/>
            <person name="Smith D.S."/>
            <person name="Levesque C.A."/>
            <person name="van der Lee T.A.J."/>
        </authorList>
    </citation>
    <scope>NUCLEOTIDE SEQUENCE [LARGE SCALE GENOMIC DNA]</scope>
    <source>
        <strain evidence="4 5">CBS 675.73</strain>
    </source>
</reference>
<evidence type="ECO:0000313" key="5">
    <source>
        <dbReference type="Proteomes" id="UP000320333"/>
    </source>
</evidence>
<dbReference type="OrthoDB" id="20052at2759"/>
<feature type="repeat" description="ANK" evidence="3">
    <location>
        <begin position="135"/>
        <end position="159"/>
    </location>
</feature>
<feature type="repeat" description="ANK" evidence="3">
    <location>
        <begin position="69"/>
        <end position="101"/>
    </location>
</feature>
<feature type="repeat" description="ANK" evidence="3">
    <location>
        <begin position="102"/>
        <end position="134"/>
    </location>
</feature>
<dbReference type="PROSITE" id="PS50297">
    <property type="entry name" value="ANK_REP_REGION"/>
    <property type="match status" value="5"/>
</dbReference>
<organism evidence="4 5">
    <name type="scientific">Chytriomyces confervae</name>
    <dbReference type="NCBI Taxonomy" id="246404"/>
    <lineage>
        <taxon>Eukaryota</taxon>
        <taxon>Fungi</taxon>
        <taxon>Fungi incertae sedis</taxon>
        <taxon>Chytridiomycota</taxon>
        <taxon>Chytridiomycota incertae sedis</taxon>
        <taxon>Chytridiomycetes</taxon>
        <taxon>Chytridiales</taxon>
        <taxon>Chytriomycetaceae</taxon>
        <taxon>Chytriomyces</taxon>
    </lineage>
</organism>
<evidence type="ECO:0000256" key="2">
    <source>
        <dbReference type="ARBA" id="ARBA00023043"/>
    </source>
</evidence>
<sequence>MATDTGTVQQAAFSGALSTVRSLIEAQPTSIKGLVSQQAALHWAASGKHVNVAEYLIEKGADVNALDDADWTPLMIAVSVGSAPLVDFLLQNGADVNLQNENKQTPLFYAASKGWLDVCQLLISHGAKINVRDHLNQTALHRACAKGNVALVRLLLEQNNIKLDIDDRDGNSALHIAIDNGHGEVAVLLVDAGADVDSENREKKKPLDLATDGNLRLFLEKAWKR</sequence>
<dbReference type="STRING" id="246404.A0A507F532"/>
<gene>
    <name evidence="4" type="ORF">CcCBS67573_g06458</name>
</gene>
<keyword evidence="2 3" id="KW-0040">ANK repeat</keyword>
<dbReference type="SMART" id="SM00248">
    <property type="entry name" value="ANK"/>
    <property type="match status" value="5"/>
</dbReference>
<evidence type="ECO:0000256" key="3">
    <source>
        <dbReference type="PROSITE-ProRule" id="PRU00023"/>
    </source>
</evidence>
<dbReference type="InterPro" id="IPR036770">
    <property type="entry name" value="Ankyrin_rpt-contain_sf"/>
</dbReference>
<comment type="caution">
    <text evidence="4">The sequence shown here is derived from an EMBL/GenBank/DDBJ whole genome shotgun (WGS) entry which is preliminary data.</text>
</comment>
<dbReference type="Pfam" id="PF12796">
    <property type="entry name" value="Ank_2"/>
    <property type="match status" value="1"/>
</dbReference>
<name>A0A507F532_9FUNG</name>
<dbReference type="PANTHER" id="PTHR24134:SF9">
    <property type="entry name" value="ANKYRIN REPEAT AND SOCS BOX PROTEIN 8"/>
    <property type="match status" value="1"/>
</dbReference>